<keyword evidence="2" id="KW-1185">Reference proteome</keyword>
<gene>
    <name evidence="1" type="ORF">CWS72_20075</name>
</gene>
<reference evidence="2" key="1">
    <citation type="submission" date="2017-12" db="EMBL/GenBank/DDBJ databases">
        <title>Draft genome sequence of Telmatospirillum siberiense 26-4b1T, an acidotolerant peatland alphaproteobacterium potentially involved in sulfur cycling.</title>
        <authorList>
            <person name="Hausmann B."/>
            <person name="Pjevac P."/>
            <person name="Schreck K."/>
            <person name="Herbold C.W."/>
            <person name="Daims H."/>
            <person name="Wagner M."/>
            <person name="Pester M."/>
            <person name="Loy A."/>
        </authorList>
    </citation>
    <scope>NUCLEOTIDE SEQUENCE [LARGE SCALE GENOMIC DNA]</scope>
    <source>
        <strain evidence="2">26-4b1</strain>
    </source>
</reference>
<protein>
    <recommendedName>
        <fullName evidence="3">DUF2889 domain-containing protein</fullName>
    </recommendedName>
</protein>
<evidence type="ECO:0000313" key="1">
    <source>
        <dbReference type="EMBL" id="PKU22772.1"/>
    </source>
</evidence>
<comment type="caution">
    <text evidence="1">The sequence shown here is derived from an EMBL/GenBank/DDBJ whole genome shotgun (WGS) entry which is preliminary data.</text>
</comment>
<dbReference type="Pfam" id="PF11136">
    <property type="entry name" value="DUF2889"/>
    <property type="match status" value="1"/>
</dbReference>
<proteinExistence type="predicted"/>
<evidence type="ECO:0000313" key="2">
    <source>
        <dbReference type="Proteomes" id="UP000233293"/>
    </source>
</evidence>
<evidence type="ECO:0008006" key="3">
    <source>
        <dbReference type="Google" id="ProtNLM"/>
    </source>
</evidence>
<accession>A0A2N3PQW3</accession>
<organism evidence="1 2">
    <name type="scientific">Telmatospirillum siberiense</name>
    <dbReference type="NCBI Taxonomy" id="382514"/>
    <lineage>
        <taxon>Bacteria</taxon>
        <taxon>Pseudomonadati</taxon>
        <taxon>Pseudomonadota</taxon>
        <taxon>Alphaproteobacteria</taxon>
        <taxon>Rhodospirillales</taxon>
        <taxon>Rhodospirillaceae</taxon>
        <taxon>Telmatospirillum</taxon>
    </lineage>
</organism>
<dbReference type="EMBL" id="PIUM01000027">
    <property type="protein sequence ID" value="PKU22772.1"/>
    <property type="molecule type" value="Genomic_DNA"/>
</dbReference>
<dbReference type="OrthoDB" id="6862397at2"/>
<dbReference type="InterPro" id="IPR021312">
    <property type="entry name" value="DUF2889"/>
</dbReference>
<sequence>MSLSPPADRRPIHTRRVVCQGFRRNDGLWDIEGHLIDTKAYDFANRDRGGVIAAGEPIHEMVVRLTIDDAYIIRKAEAVTLHAPFSICGAVAPAFSSLEGVCLGPGFLRTVRERFGKTAGCTHLVELMGPLATTAFQTLAPLIGAEAGNGARPRIIDSCHALAADGEVVAREWPQFSTRRATDPLGDA</sequence>
<dbReference type="AlphaFoldDB" id="A0A2N3PQW3"/>
<dbReference type="Proteomes" id="UP000233293">
    <property type="component" value="Unassembled WGS sequence"/>
</dbReference>
<name>A0A2N3PQW3_9PROT</name>
<dbReference type="RefSeq" id="WP_101252422.1">
    <property type="nucleotide sequence ID" value="NZ_PIUM01000027.1"/>
</dbReference>